<dbReference type="InterPro" id="IPR027370">
    <property type="entry name" value="Znf-RING_euk"/>
</dbReference>
<sequence length="502" mass="55883">MAASLLKEISNDFLECQICLQPFHAPKILPCLHTFCKECLAEYTKAHSVEDDQIECPTCRCKSPLPSGNVDGLKNNFFVESLKDTVNLHKTLHSEGQGIVCSDPYCDSKGPAASRCLNCDELLCDECVAAHLRIKVTRDHTVLGLDELRGEGQALSVRNGQQHTCSEHTDEVVKFFCETCQVPMCRHCALLKHREHSFTHLKEHSALVRAEVQGQIDKVKSKTIVYRVIRFKLQNQIEEEKQAEKVIDQQIVDTASKLKKIIISEVDREKESLRVENRKISAFRQKLLLSEKDDAGSKLAYLGSTVEFAENLLSYGSDYQITVVGSDTKKRLEILEAESVPSIGQMPPRTFDENTKTPSFTLGSVHGDIKECELKLPCGHPCGDAHLVGRCKTSCLAQIKLKCGHLLGPCYEVGNVDVNKISCPKGHQIFVQLQSEEKGPYTISVNDVSLVDSVASIKKRCRVKVGKGNAALKFVFAGKTLRDDLKLEDYGVGFQSTIFLNM</sequence>
<dbReference type="PROSITE" id="PS50089">
    <property type="entry name" value="ZF_RING_2"/>
    <property type="match status" value="1"/>
</dbReference>
<evidence type="ECO:0000313" key="8">
    <source>
        <dbReference type="Proteomes" id="UP000001554"/>
    </source>
</evidence>
<dbReference type="PROSITE" id="PS50119">
    <property type="entry name" value="ZF_BBOX"/>
    <property type="match status" value="1"/>
</dbReference>
<dbReference type="InterPro" id="IPR001841">
    <property type="entry name" value="Znf_RING"/>
</dbReference>
<dbReference type="GO" id="GO:0008270">
    <property type="term" value="F:zinc ion binding"/>
    <property type="evidence" value="ECO:0007669"/>
    <property type="project" value="UniProtKB-KW"/>
</dbReference>
<dbReference type="PROSITE" id="PS50053">
    <property type="entry name" value="UBIQUITIN_2"/>
    <property type="match status" value="1"/>
</dbReference>
<accession>A0A9J7LUQ8</accession>
<dbReference type="SUPFAM" id="SSF57845">
    <property type="entry name" value="B-box zinc-binding domain"/>
    <property type="match status" value="1"/>
</dbReference>
<dbReference type="Pfam" id="PF00240">
    <property type="entry name" value="ubiquitin"/>
    <property type="match status" value="1"/>
</dbReference>
<dbReference type="SUPFAM" id="SSF57850">
    <property type="entry name" value="RING/U-box"/>
    <property type="match status" value="1"/>
</dbReference>
<dbReference type="SMART" id="SM00184">
    <property type="entry name" value="RING"/>
    <property type="match status" value="1"/>
</dbReference>
<dbReference type="InterPro" id="IPR000315">
    <property type="entry name" value="Znf_B-box"/>
</dbReference>
<dbReference type="PANTHER" id="PTHR25462">
    <property type="entry name" value="BONUS, ISOFORM C-RELATED"/>
    <property type="match status" value="1"/>
</dbReference>
<feature type="domain" description="B box-type" evidence="7">
    <location>
        <begin position="160"/>
        <end position="201"/>
    </location>
</feature>
<evidence type="ECO:0000259" key="7">
    <source>
        <dbReference type="PROSITE" id="PS50119"/>
    </source>
</evidence>
<dbReference type="OrthoDB" id="264520at2759"/>
<dbReference type="Gene3D" id="3.30.40.10">
    <property type="entry name" value="Zinc/RING finger domain, C3HC4 (zinc finger)"/>
    <property type="match status" value="1"/>
</dbReference>
<dbReference type="OMA" id="RDEEIMY"/>
<evidence type="ECO:0000256" key="3">
    <source>
        <dbReference type="ARBA" id="ARBA00022833"/>
    </source>
</evidence>
<reference evidence="8" key="1">
    <citation type="journal article" date="2020" name="Nat. Ecol. Evol.">
        <title>Deeply conserved synteny resolves early events in vertebrate evolution.</title>
        <authorList>
            <person name="Simakov O."/>
            <person name="Marletaz F."/>
            <person name="Yue J.X."/>
            <person name="O'Connell B."/>
            <person name="Jenkins J."/>
            <person name="Brandt A."/>
            <person name="Calef R."/>
            <person name="Tung C.H."/>
            <person name="Huang T.K."/>
            <person name="Schmutz J."/>
            <person name="Satoh N."/>
            <person name="Yu J.K."/>
            <person name="Putnam N.H."/>
            <person name="Green R.E."/>
            <person name="Rokhsar D.S."/>
        </authorList>
    </citation>
    <scope>NUCLEOTIDE SEQUENCE [LARGE SCALE GENOMIC DNA]</scope>
    <source>
        <strain evidence="8">S238N-H82</strain>
    </source>
</reference>
<dbReference type="InterPro" id="IPR017907">
    <property type="entry name" value="Znf_RING_CS"/>
</dbReference>
<dbReference type="Pfam" id="PF00643">
    <property type="entry name" value="zf-B_box"/>
    <property type="match status" value="1"/>
</dbReference>
<keyword evidence="2 4" id="KW-0863">Zinc-finger</keyword>
<dbReference type="InterPro" id="IPR047153">
    <property type="entry name" value="TRIM45/56/19-like"/>
</dbReference>
<dbReference type="PANTHER" id="PTHR25462:SF229">
    <property type="entry name" value="TRANSCRIPTION INTERMEDIARY FACTOR 1-BETA"/>
    <property type="match status" value="1"/>
</dbReference>
<evidence type="ECO:0000259" key="6">
    <source>
        <dbReference type="PROSITE" id="PS50089"/>
    </source>
</evidence>
<gene>
    <name evidence="9" type="primary">LOC118423546</name>
</gene>
<keyword evidence="1" id="KW-0479">Metal-binding</keyword>
<name>A0A9J7LUQ8_BRAFL</name>
<evidence type="ECO:0000259" key="5">
    <source>
        <dbReference type="PROSITE" id="PS50053"/>
    </source>
</evidence>
<keyword evidence="8" id="KW-1185">Reference proteome</keyword>
<dbReference type="Pfam" id="PF13445">
    <property type="entry name" value="zf-RING_UBOX"/>
    <property type="match status" value="1"/>
</dbReference>
<reference evidence="9" key="2">
    <citation type="submission" date="2025-08" db="UniProtKB">
        <authorList>
            <consortium name="RefSeq"/>
        </authorList>
    </citation>
    <scope>IDENTIFICATION</scope>
    <source>
        <strain evidence="9">S238N-H82</strain>
        <tissue evidence="9">Testes</tissue>
    </source>
</reference>
<evidence type="ECO:0000256" key="4">
    <source>
        <dbReference type="PROSITE-ProRule" id="PRU00024"/>
    </source>
</evidence>
<dbReference type="InterPro" id="IPR013083">
    <property type="entry name" value="Znf_RING/FYVE/PHD"/>
</dbReference>
<dbReference type="Gene3D" id="3.30.160.60">
    <property type="entry name" value="Classic Zinc Finger"/>
    <property type="match status" value="1"/>
</dbReference>
<dbReference type="Proteomes" id="UP000001554">
    <property type="component" value="Chromosome 9"/>
</dbReference>
<dbReference type="Gene3D" id="3.10.20.90">
    <property type="entry name" value="Phosphatidylinositol 3-kinase Catalytic Subunit, Chain A, domain 1"/>
    <property type="match status" value="1"/>
</dbReference>
<feature type="domain" description="RING-type" evidence="6">
    <location>
        <begin position="16"/>
        <end position="60"/>
    </location>
</feature>
<dbReference type="CDD" id="cd17039">
    <property type="entry name" value="Ubl_ubiquitin_like"/>
    <property type="match status" value="1"/>
</dbReference>
<protein>
    <submittedName>
        <fullName evidence="9">E3 ubiquitin-protein ligase TRIM56-like</fullName>
    </submittedName>
</protein>
<evidence type="ECO:0000256" key="2">
    <source>
        <dbReference type="ARBA" id="ARBA00022771"/>
    </source>
</evidence>
<dbReference type="KEGG" id="bfo:118423546"/>
<dbReference type="SUPFAM" id="SSF54236">
    <property type="entry name" value="Ubiquitin-like"/>
    <property type="match status" value="1"/>
</dbReference>
<evidence type="ECO:0000313" key="9">
    <source>
        <dbReference type="RefSeq" id="XP_035687625.1"/>
    </source>
</evidence>
<dbReference type="PROSITE" id="PS00518">
    <property type="entry name" value="ZF_RING_1"/>
    <property type="match status" value="1"/>
</dbReference>
<dbReference type="SMART" id="SM00336">
    <property type="entry name" value="BBOX"/>
    <property type="match status" value="2"/>
</dbReference>
<dbReference type="GeneID" id="118423546"/>
<dbReference type="GO" id="GO:0061630">
    <property type="term" value="F:ubiquitin protein ligase activity"/>
    <property type="evidence" value="ECO:0000318"/>
    <property type="project" value="GO_Central"/>
</dbReference>
<feature type="domain" description="Ubiquitin-like" evidence="5">
    <location>
        <begin position="427"/>
        <end position="502"/>
    </location>
</feature>
<keyword evidence="3" id="KW-0862">Zinc</keyword>
<dbReference type="AlphaFoldDB" id="A0A9J7LUQ8"/>
<organism evidence="8 9">
    <name type="scientific">Branchiostoma floridae</name>
    <name type="common">Florida lancelet</name>
    <name type="synonym">Amphioxus</name>
    <dbReference type="NCBI Taxonomy" id="7739"/>
    <lineage>
        <taxon>Eukaryota</taxon>
        <taxon>Metazoa</taxon>
        <taxon>Chordata</taxon>
        <taxon>Cephalochordata</taxon>
        <taxon>Leptocardii</taxon>
        <taxon>Amphioxiformes</taxon>
        <taxon>Branchiostomatidae</taxon>
        <taxon>Branchiostoma</taxon>
    </lineage>
</organism>
<proteinExistence type="predicted"/>
<dbReference type="InterPro" id="IPR029071">
    <property type="entry name" value="Ubiquitin-like_domsf"/>
</dbReference>
<evidence type="ECO:0000256" key="1">
    <source>
        <dbReference type="ARBA" id="ARBA00022723"/>
    </source>
</evidence>
<dbReference type="InterPro" id="IPR000626">
    <property type="entry name" value="Ubiquitin-like_dom"/>
</dbReference>
<dbReference type="RefSeq" id="XP_035687625.1">
    <property type="nucleotide sequence ID" value="XM_035831732.1"/>
</dbReference>